<dbReference type="InterPro" id="IPR032710">
    <property type="entry name" value="NTF2-like_dom_sf"/>
</dbReference>
<proteinExistence type="predicted"/>
<keyword evidence="2" id="KW-1185">Reference proteome</keyword>
<accession>A0A369WG66</accession>
<reference evidence="1 2" key="1">
    <citation type="submission" date="2018-07" db="EMBL/GenBank/DDBJ databases">
        <title>Motiliproteus coralliicola sp. nov., a bacterium isolated from Coral.</title>
        <authorList>
            <person name="Wang G."/>
        </authorList>
    </citation>
    <scope>NUCLEOTIDE SEQUENCE [LARGE SCALE GENOMIC DNA]</scope>
    <source>
        <strain evidence="1 2">C34</strain>
    </source>
</reference>
<protein>
    <submittedName>
        <fullName evidence="1">Nuclear transport factor 2 family protein</fullName>
    </submittedName>
</protein>
<organism evidence="1 2">
    <name type="scientific">Motiliproteus coralliicola</name>
    <dbReference type="NCBI Taxonomy" id="2283196"/>
    <lineage>
        <taxon>Bacteria</taxon>
        <taxon>Pseudomonadati</taxon>
        <taxon>Pseudomonadota</taxon>
        <taxon>Gammaproteobacteria</taxon>
        <taxon>Oceanospirillales</taxon>
        <taxon>Oceanospirillaceae</taxon>
        <taxon>Motiliproteus</taxon>
    </lineage>
</organism>
<dbReference type="Proteomes" id="UP000253769">
    <property type="component" value="Unassembled WGS sequence"/>
</dbReference>
<dbReference type="SUPFAM" id="SSF54427">
    <property type="entry name" value="NTF2-like"/>
    <property type="match status" value="1"/>
</dbReference>
<gene>
    <name evidence="1" type="ORF">DV711_12385</name>
</gene>
<evidence type="ECO:0000313" key="2">
    <source>
        <dbReference type="Proteomes" id="UP000253769"/>
    </source>
</evidence>
<dbReference type="AlphaFoldDB" id="A0A369WG66"/>
<name>A0A369WG66_9GAMM</name>
<dbReference type="Gene3D" id="3.10.450.50">
    <property type="match status" value="1"/>
</dbReference>
<sequence>MTENDVRKMLNQMEQAVLSHDADKLISYLADDAEIILELPANMGGKVTLNVDSYKAMLKQSWAMPANFTYEVRDIEINMGPNGHRATASDVTLETVEMNGQIIASSETVETIEIIYKEGKPLITSIHGKVDLKM</sequence>
<evidence type="ECO:0000313" key="1">
    <source>
        <dbReference type="EMBL" id="RDE19674.1"/>
    </source>
</evidence>
<dbReference type="EMBL" id="QQOH01000003">
    <property type="protein sequence ID" value="RDE19674.1"/>
    <property type="molecule type" value="Genomic_DNA"/>
</dbReference>
<comment type="caution">
    <text evidence="1">The sequence shown here is derived from an EMBL/GenBank/DDBJ whole genome shotgun (WGS) entry which is preliminary data.</text>
</comment>